<sequence length="153" mass="16143">MERRGRAIAPRGRGLFRAAVLAAAGIGLGAGAAHAGQVEVTASALRNTQGMLLVALCNRETFTRAGCAHTGSAPASEGRVVLPDVPPGIYAAQVFHDENGNTDLDRSLLGRPQEGFGFSNDAPMRFGPPDFDDAAIRVPDTNVRVPVTIRYFE</sequence>
<keyword evidence="1" id="KW-0732">Signal</keyword>
<dbReference type="AlphaFoldDB" id="A0A318SX88"/>
<evidence type="ECO:0000313" key="2">
    <source>
        <dbReference type="EMBL" id="PYE85955.1"/>
    </source>
</evidence>
<evidence type="ECO:0000256" key="1">
    <source>
        <dbReference type="SAM" id="SignalP"/>
    </source>
</evidence>
<protein>
    <submittedName>
        <fullName evidence="2">Uncharacterized protein (DUF2141 family)</fullName>
    </submittedName>
</protein>
<proteinExistence type="predicted"/>
<dbReference type="Pfam" id="PF09912">
    <property type="entry name" value="DUF2141"/>
    <property type="match status" value="1"/>
</dbReference>
<dbReference type="RefSeq" id="WP_220032276.1">
    <property type="nucleotide sequence ID" value="NZ_QJTE01000001.1"/>
</dbReference>
<comment type="caution">
    <text evidence="2">The sequence shown here is derived from an EMBL/GenBank/DDBJ whole genome shotgun (WGS) entry which is preliminary data.</text>
</comment>
<name>A0A318SX88_9RHOB</name>
<accession>A0A318SX88</accession>
<feature type="chain" id="PRO_5016309043" evidence="1">
    <location>
        <begin position="36"/>
        <end position="153"/>
    </location>
</feature>
<reference evidence="2 3" key="1">
    <citation type="submission" date="2018-06" db="EMBL/GenBank/DDBJ databases">
        <title>Genomic Encyclopedia of Type Strains, Phase III (KMG-III): the genomes of soil and plant-associated and newly described type strains.</title>
        <authorList>
            <person name="Whitman W."/>
        </authorList>
    </citation>
    <scope>NUCLEOTIDE SEQUENCE [LARGE SCALE GENOMIC DNA]</scope>
    <source>
        <strain evidence="2 3">CECT 9025</strain>
    </source>
</reference>
<feature type="signal peptide" evidence="1">
    <location>
        <begin position="1"/>
        <end position="35"/>
    </location>
</feature>
<dbReference type="InterPro" id="IPR018673">
    <property type="entry name" value="DUF2141"/>
</dbReference>
<dbReference type="EMBL" id="QJTE01000001">
    <property type="protein sequence ID" value="PYE85955.1"/>
    <property type="molecule type" value="Genomic_DNA"/>
</dbReference>
<dbReference type="Proteomes" id="UP000248311">
    <property type="component" value="Unassembled WGS sequence"/>
</dbReference>
<evidence type="ECO:0000313" key="3">
    <source>
        <dbReference type="Proteomes" id="UP000248311"/>
    </source>
</evidence>
<gene>
    <name evidence="2" type="ORF">DFP88_101629</name>
</gene>
<keyword evidence="3" id="KW-1185">Reference proteome</keyword>
<organism evidence="2 3">
    <name type="scientific">Pseudoroseicyclus aestuarii</name>
    <dbReference type="NCBI Taxonomy" id="1795041"/>
    <lineage>
        <taxon>Bacteria</taxon>
        <taxon>Pseudomonadati</taxon>
        <taxon>Pseudomonadota</taxon>
        <taxon>Alphaproteobacteria</taxon>
        <taxon>Rhodobacterales</taxon>
        <taxon>Paracoccaceae</taxon>
        <taxon>Pseudoroseicyclus</taxon>
    </lineage>
</organism>